<reference evidence="1" key="1">
    <citation type="submission" date="2022-06" db="EMBL/GenBank/DDBJ databases">
        <title>Phylogenomic reconstructions and comparative analyses of Kickxellomycotina fungi.</title>
        <authorList>
            <person name="Reynolds N.K."/>
            <person name="Stajich J.E."/>
            <person name="Barry K."/>
            <person name="Grigoriev I.V."/>
            <person name="Crous P."/>
            <person name="Smith M.E."/>
        </authorList>
    </citation>
    <scope>NUCLEOTIDE SEQUENCE</scope>
    <source>
        <strain evidence="1">RSA 2271</strain>
    </source>
</reference>
<dbReference type="Proteomes" id="UP001145114">
    <property type="component" value="Unassembled WGS sequence"/>
</dbReference>
<proteinExistence type="predicted"/>
<dbReference type="EMBL" id="JAMZIH010000565">
    <property type="protein sequence ID" value="KAJ1679151.1"/>
    <property type="molecule type" value="Genomic_DNA"/>
</dbReference>
<name>A0ACC1HV01_9FUNG</name>
<protein>
    <submittedName>
        <fullName evidence="1">Nucleolar protein 58</fullName>
    </submittedName>
</protein>
<evidence type="ECO:0000313" key="1">
    <source>
        <dbReference type="EMBL" id="KAJ1679151.1"/>
    </source>
</evidence>
<organism evidence="1 2">
    <name type="scientific">Spiromyces aspiralis</name>
    <dbReference type="NCBI Taxonomy" id="68401"/>
    <lineage>
        <taxon>Eukaryota</taxon>
        <taxon>Fungi</taxon>
        <taxon>Fungi incertae sedis</taxon>
        <taxon>Zoopagomycota</taxon>
        <taxon>Kickxellomycotina</taxon>
        <taxon>Kickxellomycetes</taxon>
        <taxon>Kickxellales</taxon>
        <taxon>Kickxellaceae</taxon>
        <taxon>Spiromyces</taxon>
    </lineage>
</organism>
<gene>
    <name evidence="1" type="primary">NOP58_1</name>
    <name evidence="1" type="ORF">EV182_002627</name>
</gene>
<evidence type="ECO:0000313" key="2">
    <source>
        <dbReference type="Proteomes" id="UP001145114"/>
    </source>
</evidence>
<feature type="non-terminal residue" evidence="1">
    <location>
        <position position="260"/>
    </location>
</feature>
<comment type="caution">
    <text evidence="1">The sequence shown here is derived from an EMBL/GenBank/DDBJ whole genome shotgun (WGS) entry which is preliminary data.</text>
</comment>
<accession>A0ACC1HV01</accession>
<keyword evidence="2" id="KW-1185">Reference proteome</keyword>
<sequence length="260" mass="28861">MLVLYETAAGYALFKLLDEGKLQKGEGIYKDFATPEAANSAVKLRAFQKFENTVEALSAVTALVEGKISKNLKSFLTSEVSEKEWKKENLVVADPKLGSAISKKLGIKVVSDSTVNELYRGIRAQIESLITDISSADMAAMELGLSHSLSRYKLKFSPDKVDTMIVQAISLLDDLDKELNTYAMRVKEWYGWHFPEMTKIVSDNLAYARVIKKAGFRTNVSETDLSDILPEEVEAELKEAAEISMGTEISDEDIFNITAL</sequence>